<feature type="domain" description="Large ribosomal subunit protein uL11 N-terminal" evidence="11">
    <location>
        <begin position="11"/>
        <end position="67"/>
    </location>
</feature>
<evidence type="ECO:0000256" key="4">
    <source>
        <dbReference type="ARBA" id="ARBA00035203"/>
    </source>
</evidence>
<dbReference type="GO" id="GO:0003735">
    <property type="term" value="F:structural constituent of ribosome"/>
    <property type="evidence" value="ECO:0007669"/>
    <property type="project" value="InterPro"/>
</dbReference>
<comment type="subunit">
    <text evidence="7">Component of the large ribosomal subunit. Mature ribosomes consist of a small (40S) and a large (60S) subunit. The 40S subunit contains about 33 different proteins and 1 molecule of RNA (18S). The 60S subunit contains about 49 different proteins and 3 molecules of RNA (28S, 5.8S and 5S).</text>
</comment>
<feature type="region of interest" description="Disordered" evidence="9">
    <location>
        <begin position="349"/>
        <end position="470"/>
    </location>
</feature>
<feature type="compositionally biased region" description="Polar residues" evidence="9">
    <location>
        <begin position="396"/>
        <end position="406"/>
    </location>
</feature>
<dbReference type="InterPro" id="IPR020783">
    <property type="entry name" value="Ribosomal_uL11_C"/>
</dbReference>
<dbReference type="Gene3D" id="3.30.1550.10">
    <property type="entry name" value="Ribosomal protein L11/L12, N-terminal domain"/>
    <property type="match status" value="1"/>
</dbReference>
<dbReference type="Pfam" id="PF03946">
    <property type="entry name" value="Ribosomal_L11_N"/>
    <property type="match status" value="1"/>
</dbReference>
<dbReference type="SUPFAM" id="SSF54747">
    <property type="entry name" value="Ribosomal L11/L12e N-terminal domain"/>
    <property type="match status" value="1"/>
</dbReference>
<dbReference type="HAMAP" id="MF_00736">
    <property type="entry name" value="Ribosomal_uL11"/>
    <property type="match status" value="1"/>
</dbReference>
<dbReference type="FunFam" id="3.30.1550.10:FF:000002">
    <property type="entry name" value="60S ribosomal protein L12"/>
    <property type="match status" value="1"/>
</dbReference>
<sequence length="470" mass="50340">MKCCFSPSCAVYLRCTGGEVGATSALAPKIGPLGLSPKKVGDDIAKATGEWKGLRITVKLTIQNRQAEIEVVPSASALIIRALKEPPRDRKKVKNIKHTGSVPFEEIINIARTMRHRSLAKELSGTIKEILGTAQSVGCMIDGRPPHDVIDDINSGKVECPSLSQAQIGPLHSRREPSSVMMWVPNPQYSPHPSPQHRPKTPHVAIAQLSYSLLPQLTVTPGMDKKKSKAGRQKVRFQLHSSPDASFRGSGGAALDGAGVNGLAKDSASPGEVGGASKPVWENQQTAATAKARREFVENKTAVFHSVRDWRLRASPPQHASAPQNKPGSKWDLQGRNLISHSALLQRTPHDNEAFVSGVPRSPRALRERNRPVSGSLSPGLSRGGKGPPKPRGSADRQSNPWNRYNASGGHPRERPAVPARVALGNGTPKASQGPSGERREHPPGHSPQRSIAARAEAVTSRPNAAFGLS</sequence>
<dbReference type="CDD" id="cd00349">
    <property type="entry name" value="Ribosomal_L11"/>
    <property type="match status" value="1"/>
</dbReference>
<keyword evidence="2 8" id="KW-0689">Ribosomal protein</keyword>
<dbReference type="InterPro" id="IPR020784">
    <property type="entry name" value="Ribosomal_uL11_N"/>
</dbReference>
<organism evidence="12 13">
    <name type="scientific">Scleropages formosus</name>
    <name type="common">Asian bonytongue</name>
    <name type="synonym">Osteoglossum formosum</name>
    <dbReference type="NCBI Taxonomy" id="113540"/>
    <lineage>
        <taxon>Eukaryota</taxon>
        <taxon>Metazoa</taxon>
        <taxon>Chordata</taxon>
        <taxon>Craniata</taxon>
        <taxon>Vertebrata</taxon>
        <taxon>Euteleostomi</taxon>
        <taxon>Actinopterygii</taxon>
        <taxon>Neopterygii</taxon>
        <taxon>Teleostei</taxon>
        <taxon>Osteoglossocephala</taxon>
        <taxon>Osteoglossomorpha</taxon>
        <taxon>Osteoglossiformes</taxon>
        <taxon>Osteoglossidae</taxon>
        <taxon>Scleropages</taxon>
    </lineage>
</organism>
<feature type="region of interest" description="Disordered" evidence="9">
    <location>
        <begin position="263"/>
        <end position="287"/>
    </location>
</feature>
<evidence type="ECO:0000256" key="9">
    <source>
        <dbReference type="SAM" id="MobiDB-lite"/>
    </source>
</evidence>
<dbReference type="GO" id="GO:0006412">
    <property type="term" value="P:translation"/>
    <property type="evidence" value="ECO:0007669"/>
    <property type="project" value="InterPro"/>
</dbReference>
<feature type="domain" description="Large ribosomal subunit protein uL11 C-terminal" evidence="10">
    <location>
        <begin position="72"/>
        <end position="141"/>
    </location>
</feature>
<dbReference type="PANTHER" id="PTHR11661">
    <property type="entry name" value="60S RIBOSOMAL PROTEIN L12"/>
    <property type="match status" value="1"/>
</dbReference>
<comment type="similarity">
    <text evidence="1 8">Belongs to the universal ribosomal protein uL11 family.</text>
</comment>
<evidence type="ECO:0000256" key="3">
    <source>
        <dbReference type="ARBA" id="ARBA00023274"/>
    </source>
</evidence>
<evidence type="ECO:0000256" key="2">
    <source>
        <dbReference type="ARBA" id="ARBA00022980"/>
    </source>
</evidence>
<keyword evidence="3 8" id="KW-0687">Ribonucleoprotein</keyword>
<evidence type="ECO:0000256" key="7">
    <source>
        <dbReference type="ARBA" id="ARBA00046571"/>
    </source>
</evidence>
<gene>
    <name evidence="12" type="ORF">Z043_103741</name>
</gene>
<evidence type="ECO:0000256" key="6">
    <source>
        <dbReference type="ARBA" id="ARBA00045484"/>
    </source>
</evidence>
<comment type="function">
    <text evidence="6">Component of the large ribosomal subunit. The ribosome is a large ribonucleoprotein complex responsible for the synthesis of proteins in the cell. Binds directly to 26S ribosomal RNA.</text>
</comment>
<evidence type="ECO:0000259" key="11">
    <source>
        <dbReference type="Pfam" id="PF03946"/>
    </source>
</evidence>
<dbReference type="AlphaFoldDB" id="A0A0P7VLN2"/>
<dbReference type="GO" id="GO:0070180">
    <property type="term" value="F:large ribosomal subunit rRNA binding"/>
    <property type="evidence" value="ECO:0007669"/>
    <property type="project" value="TreeGrafter"/>
</dbReference>
<reference evidence="12 13" key="1">
    <citation type="submission" date="2015-08" db="EMBL/GenBank/DDBJ databases">
        <title>The genome of the Asian arowana (Scleropages formosus).</title>
        <authorList>
            <person name="Tan M.H."/>
            <person name="Gan H.M."/>
            <person name="Croft L.J."/>
            <person name="Austin C.M."/>
        </authorList>
    </citation>
    <scope>NUCLEOTIDE SEQUENCE [LARGE SCALE GENOMIC DNA]</scope>
    <source>
        <strain evidence="12">Aro1</strain>
    </source>
</reference>
<dbReference type="SUPFAM" id="SSF46906">
    <property type="entry name" value="Ribosomal protein L11, C-terminal domain"/>
    <property type="match status" value="1"/>
</dbReference>
<dbReference type="STRING" id="113540.ENSSFOP00015045436"/>
<evidence type="ECO:0000256" key="5">
    <source>
        <dbReference type="ARBA" id="ARBA00035320"/>
    </source>
</evidence>
<name>A0A0P7VLN2_SCLFO</name>
<dbReference type="EMBL" id="JARO02000962">
    <property type="protein sequence ID" value="KPP76878.1"/>
    <property type="molecule type" value="Genomic_DNA"/>
</dbReference>
<proteinExistence type="inferred from homology"/>
<dbReference type="SMART" id="SM00649">
    <property type="entry name" value="RL11"/>
    <property type="match status" value="1"/>
</dbReference>
<evidence type="ECO:0000259" key="10">
    <source>
        <dbReference type="Pfam" id="PF00298"/>
    </source>
</evidence>
<dbReference type="Gene3D" id="1.10.10.250">
    <property type="entry name" value="Ribosomal protein L11, C-terminal domain"/>
    <property type="match status" value="1"/>
</dbReference>
<dbReference type="InterPro" id="IPR036796">
    <property type="entry name" value="Ribosomal_uL11_N_sf"/>
</dbReference>
<dbReference type="FunFam" id="1.10.10.250:FF:000002">
    <property type="entry name" value="60S ribosomal protein L12"/>
    <property type="match status" value="1"/>
</dbReference>
<dbReference type="GO" id="GO:0022625">
    <property type="term" value="C:cytosolic large ribosomal subunit"/>
    <property type="evidence" value="ECO:0007669"/>
    <property type="project" value="TreeGrafter"/>
</dbReference>
<dbReference type="InterPro" id="IPR000911">
    <property type="entry name" value="Ribosomal_uL11"/>
</dbReference>
<dbReference type="InterPro" id="IPR036769">
    <property type="entry name" value="Ribosomal_uL11_C_sf"/>
</dbReference>
<evidence type="ECO:0000256" key="8">
    <source>
        <dbReference type="RuleBase" id="RU003978"/>
    </source>
</evidence>
<evidence type="ECO:0000256" key="1">
    <source>
        <dbReference type="ARBA" id="ARBA00010537"/>
    </source>
</evidence>
<protein>
    <recommendedName>
        <fullName evidence="4">Large ribosomal subunit protein uL11</fullName>
    </recommendedName>
    <alternativeName>
        <fullName evidence="5">60S ribosomal protein L12</fullName>
    </alternativeName>
</protein>
<accession>A0A0P7VLN2</accession>
<evidence type="ECO:0000313" key="13">
    <source>
        <dbReference type="Proteomes" id="UP000034805"/>
    </source>
</evidence>
<dbReference type="Pfam" id="PF00298">
    <property type="entry name" value="Ribosomal_L11"/>
    <property type="match status" value="1"/>
</dbReference>
<dbReference type="Proteomes" id="UP000034805">
    <property type="component" value="Unassembled WGS sequence"/>
</dbReference>
<evidence type="ECO:0000313" key="12">
    <source>
        <dbReference type="EMBL" id="KPP76878.1"/>
    </source>
</evidence>
<comment type="caution">
    <text evidence="12">The sequence shown here is derived from an EMBL/GenBank/DDBJ whole genome shotgun (WGS) entry which is preliminary data.</text>
</comment>
<dbReference type="PANTHER" id="PTHR11661:SF2">
    <property type="entry name" value="LARGE RIBOSOMAL SUBUNIT PROTEIN UL11"/>
    <property type="match status" value="1"/>
</dbReference>